<organism evidence="3 4">
    <name type="scientific">Photorhabdus cinerea</name>
    <dbReference type="NCBI Taxonomy" id="471575"/>
    <lineage>
        <taxon>Bacteria</taxon>
        <taxon>Pseudomonadati</taxon>
        <taxon>Pseudomonadota</taxon>
        <taxon>Gammaproteobacteria</taxon>
        <taxon>Enterobacterales</taxon>
        <taxon>Morganellaceae</taxon>
        <taxon>Photorhabdus</taxon>
    </lineage>
</organism>
<accession>A0A7X5QI87</accession>
<reference evidence="3 4" key="1">
    <citation type="submission" date="2018-02" db="EMBL/GenBank/DDBJ databases">
        <authorList>
            <person name="Machado R.A."/>
        </authorList>
    </citation>
    <scope>NUCLEOTIDE SEQUENCE [LARGE SCALE GENOMIC DNA]</scope>
    <source>
        <strain evidence="3 4">DSM 19724</strain>
    </source>
</reference>
<dbReference type="PANTHER" id="PTHR33678">
    <property type="entry name" value="BLL1576 PROTEIN"/>
    <property type="match status" value="1"/>
</dbReference>
<dbReference type="InterPro" id="IPR004291">
    <property type="entry name" value="Transposase_IS66_central"/>
</dbReference>
<keyword evidence="4" id="KW-1185">Reference proteome</keyword>
<dbReference type="EMBL" id="PUJW01000135">
    <property type="protein sequence ID" value="NHB94859.1"/>
    <property type="molecule type" value="Genomic_DNA"/>
</dbReference>
<comment type="caution">
    <text evidence="3">The sequence shown here is derived from an EMBL/GenBank/DDBJ whole genome shotgun (WGS) entry which is preliminary data.</text>
</comment>
<dbReference type="Pfam" id="PF03050">
    <property type="entry name" value="DDE_Tnp_IS66"/>
    <property type="match status" value="1"/>
</dbReference>
<evidence type="ECO:0000313" key="4">
    <source>
        <dbReference type="Proteomes" id="UP000591844"/>
    </source>
</evidence>
<dbReference type="AlphaFoldDB" id="A0A7X5QI87"/>
<gene>
    <name evidence="3" type="ORF">C5469_23180</name>
</gene>
<dbReference type="Proteomes" id="UP000591844">
    <property type="component" value="Unassembled WGS sequence"/>
</dbReference>
<evidence type="ECO:0000259" key="2">
    <source>
        <dbReference type="Pfam" id="PF03050"/>
    </source>
</evidence>
<proteinExistence type="predicted"/>
<evidence type="ECO:0000256" key="1">
    <source>
        <dbReference type="SAM" id="MobiDB-lite"/>
    </source>
</evidence>
<name>A0A7X5QI87_9GAMM</name>
<feature type="domain" description="Transposase IS66 central" evidence="2">
    <location>
        <begin position="1"/>
        <end position="95"/>
    </location>
</feature>
<feature type="region of interest" description="Disordered" evidence="1">
    <location>
        <begin position="1"/>
        <end position="21"/>
    </location>
</feature>
<dbReference type="PANTHER" id="PTHR33678:SF1">
    <property type="entry name" value="BLL1576 PROTEIN"/>
    <property type="match status" value="1"/>
</dbReference>
<dbReference type="InterPro" id="IPR052344">
    <property type="entry name" value="Transposase-related"/>
</dbReference>
<evidence type="ECO:0000313" key="3">
    <source>
        <dbReference type="EMBL" id="NHB94859.1"/>
    </source>
</evidence>
<sequence>MAHARRKFTEAQKVQPGKKAGRAEQGLTFIARLYAIEREAQPFSPDERRRLRQEKATPILKDFYDWLTEASRTVLPKSAIGTAITYALNQWLKLCLSGRRSYQY</sequence>
<protein>
    <recommendedName>
        <fullName evidence="2">Transposase IS66 central domain-containing protein</fullName>
    </recommendedName>
</protein>